<accession>A0A0X8HRA1</accession>
<name>A0A0X8HRA1_9SACH</name>
<feature type="region of interest" description="Disordered" evidence="1">
    <location>
        <begin position="562"/>
        <end position="586"/>
    </location>
</feature>
<dbReference type="STRING" id="45286.A0A0X8HRA1"/>
<feature type="compositionally biased region" description="Pro residues" evidence="1">
    <location>
        <begin position="262"/>
        <end position="274"/>
    </location>
</feature>
<dbReference type="RefSeq" id="XP_017986985.1">
    <property type="nucleotide sequence ID" value="XM_018131127.1"/>
</dbReference>
<reference evidence="2 3" key="1">
    <citation type="submission" date="2016-01" db="EMBL/GenBank/DDBJ databases">
        <title>Genome sequence of the yeast Holleya sinecauda.</title>
        <authorList>
            <person name="Dietrich F.S."/>
        </authorList>
    </citation>
    <scope>NUCLEOTIDE SEQUENCE [LARGE SCALE GENOMIC DNA]</scope>
    <source>
        <strain evidence="2 3">ATCC 58844</strain>
    </source>
</reference>
<evidence type="ECO:0000256" key="1">
    <source>
        <dbReference type="SAM" id="MobiDB-lite"/>
    </source>
</evidence>
<feature type="compositionally biased region" description="Low complexity" evidence="1">
    <location>
        <begin position="107"/>
        <end position="120"/>
    </location>
</feature>
<feature type="region of interest" description="Disordered" evidence="1">
    <location>
        <begin position="245"/>
        <end position="277"/>
    </location>
</feature>
<proteinExistence type="predicted"/>
<evidence type="ECO:0000313" key="3">
    <source>
        <dbReference type="Proteomes" id="UP000243052"/>
    </source>
</evidence>
<feature type="compositionally biased region" description="Low complexity" evidence="1">
    <location>
        <begin position="566"/>
        <end position="585"/>
    </location>
</feature>
<sequence>MNRAHKSCGNGTTHKIREQLNFKDNKKWKQFSSRRLELIDKFGLSERKASEQDENIRQLATILRTEFRYPASTAGEFEKLVTAAVQSVRRNRKRCTKNRTGGLLKRSGTTTSSCAGSSGSENEDNSISQVHSPVNPPGPPSTPAPSAGAFFQTSHPTKLPVLQPEPVRVVVNRQLKSELSTAPSSSGNITNKLVNYDALVKDVISDLVHNPIPPNQQSRTDDSTNLADLAMFSQQNTLISLALASSSKNAPEQSNSSQKHLLPPPRQTLPPPTRPELSQPQDIIPFFLREKILGHIQRSKTCLELTNSQQPFANYTNLRMLGDSCIKAAVSFIMERFFFNLLVSSTEYITAKMTSNDELAHICTMLIGPATKSKLKGLYVESKVILIQILVGSIVKDFGFEPCLYPLGEIFHDVILRQYPLVCSSSPSCAKSAILNTVSMKPDVANKEMNRKVVLKFQSREQRFTFPLLSNGPPTIAEVLENSRQLFQVPATSRNLALFNQDRIITSDADLAIILNQFTNAETVIEIKEVSYNKTVNANPKEDNNFNGLTILSSVSTNAVRSISGPTPSLTPASSSASPSSTSLSNNYTHNNMASVAALDNIISRINSPVAVKKQSSCGEIKMPPIIRARSPQPSGGQVKNCFEKGLPQPVFQPLL</sequence>
<organism evidence="2 3">
    <name type="scientific">Eremothecium sinecaudum</name>
    <dbReference type="NCBI Taxonomy" id="45286"/>
    <lineage>
        <taxon>Eukaryota</taxon>
        <taxon>Fungi</taxon>
        <taxon>Dikarya</taxon>
        <taxon>Ascomycota</taxon>
        <taxon>Saccharomycotina</taxon>
        <taxon>Saccharomycetes</taxon>
        <taxon>Saccharomycetales</taxon>
        <taxon>Saccharomycetaceae</taxon>
        <taxon>Eremothecium</taxon>
    </lineage>
</organism>
<dbReference type="Proteomes" id="UP000243052">
    <property type="component" value="Chromosome iii"/>
</dbReference>
<dbReference type="OrthoDB" id="4089008at2759"/>
<dbReference type="AlphaFoldDB" id="A0A0X8HRA1"/>
<dbReference type="Pfam" id="PF04001">
    <property type="entry name" value="Vhr1"/>
    <property type="match status" value="1"/>
</dbReference>
<feature type="compositionally biased region" description="Polar residues" evidence="1">
    <location>
        <begin position="245"/>
        <end position="259"/>
    </location>
</feature>
<keyword evidence="3" id="KW-1185">Reference proteome</keyword>
<feature type="compositionally biased region" description="Pro residues" evidence="1">
    <location>
        <begin position="134"/>
        <end position="143"/>
    </location>
</feature>
<protein>
    <submittedName>
        <fullName evidence="2">HCL162Wp</fullName>
    </submittedName>
</protein>
<feature type="region of interest" description="Disordered" evidence="1">
    <location>
        <begin position="91"/>
        <end position="152"/>
    </location>
</feature>
<dbReference type="EMBL" id="CP014243">
    <property type="protein sequence ID" value="AMD19989.1"/>
    <property type="molecule type" value="Genomic_DNA"/>
</dbReference>
<gene>
    <name evidence="2" type="ORF">AW171_hschr31857</name>
</gene>
<dbReference type="GeneID" id="28723220"/>
<dbReference type="InterPro" id="IPR007147">
    <property type="entry name" value="TF_Vhr"/>
</dbReference>
<evidence type="ECO:0000313" key="2">
    <source>
        <dbReference type="EMBL" id="AMD19989.1"/>
    </source>
</evidence>